<feature type="domain" description="Protein kinase" evidence="12">
    <location>
        <begin position="44"/>
        <end position="450"/>
    </location>
</feature>
<keyword evidence="3" id="KW-0808">Transferase</keyword>
<reference evidence="13 14" key="1">
    <citation type="submission" date="2016-07" db="EMBL/GenBank/DDBJ databases">
        <title>Pervasive Adenine N6-methylation of Active Genes in Fungi.</title>
        <authorList>
            <consortium name="DOE Joint Genome Institute"/>
            <person name="Mondo S.J."/>
            <person name="Dannebaum R.O."/>
            <person name="Kuo R.C."/>
            <person name="Labutti K."/>
            <person name="Haridas S."/>
            <person name="Kuo A."/>
            <person name="Salamov A."/>
            <person name="Ahrendt S.R."/>
            <person name="Lipzen A."/>
            <person name="Sullivan W."/>
            <person name="Andreopoulos W.B."/>
            <person name="Clum A."/>
            <person name="Lindquist E."/>
            <person name="Daum C."/>
            <person name="Ramamoorthy G.K."/>
            <person name="Gryganskyi A."/>
            <person name="Culley D."/>
            <person name="Magnuson J.K."/>
            <person name="James T.Y."/>
            <person name="O'Malley M.A."/>
            <person name="Stajich J.E."/>
            <person name="Spatafora J.W."/>
            <person name="Visel A."/>
            <person name="Grigoriev I.V."/>
        </authorList>
    </citation>
    <scope>NUCLEOTIDE SEQUENCE [LARGE SCALE GENOMIC DNA]</scope>
    <source>
        <strain evidence="13 14">PL171</strain>
    </source>
</reference>
<feature type="compositionally biased region" description="Low complexity" evidence="11">
    <location>
        <begin position="253"/>
        <end position="271"/>
    </location>
</feature>
<comment type="similarity">
    <text evidence="10">Belongs to the protein kinase superfamily.</text>
</comment>
<dbReference type="InterPro" id="IPR008271">
    <property type="entry name" value="Ser/Thr_kinase_AS"/>
</dbReference>
<accession>A0A1Y2HM11</accession>
<dbReference type="GO" id="GO:0000245">
    <property type="term" value="P:spliceosomal complex assembly"/>
    <property type="evidence" value="ECO:0007669"/>
    <property type="project" value="TreeGrafter"/>
</dbReference>
<dbReference type="STRING" id="765915.A0A1Y2HM11"/>
<dbReference type="Gene3D" id="1.10.510.10">
    <property type="entry name" value="Transferase(Phosphotransferase) domain 1"/>
    <property type="match status" value="1"/>
</dbReference>
<dbReference type="InterPro" id="IPR017441">
    <property type="entry name" value="Protein_kinase_ATP_BS"/>
</dbReference>
<evidence type="ECO:0000256" key="2">
    <source>
        <dbReference type="ARBA" id="ARBA00022527"/>
    </source>
</evidence>
<dbReference type="EC" id="2.7.11.1" evidence="1"/>
<protein>
    <recommendedName>
        <fullName evidence="1">non-specific serine/threonine protein kinase</fullName>
        <ecNumber evidence="1">2.7.11.1</ecNumber>
    </recommendedName>
</protein>
<name>A0A1Y2HM11_9FUNG</name>
<keyword evidence="14" id="KW-1185">Reference proteome</keyword>
<evidence type="ECO:0000256" key="9">
    <source>
        <dbReference type="PROSITE-ProRule" id="PRU10141"/>
    </source>
</evidence>
<dbReference type="FunFam" id="3.30.200.20:FF:000770">
    <property type="entry name" value="SRSF protein kinase 2"/>
    <property type="match status" value="1"/>
</dbReference>
<sequence length="490" mass="54210">MPATLDEDASEGTVYSDDEEDAADYTKGGYHPVSIGDLYKDGRYTVLRKLGWGHFSTVWLCRDNNLLRYVALKIVKSAPHYTETALDEIQLLQKVVTADPAHEGRKYVVELYDNFLHRGPHGEHVCMVFEVLGENLLSLIRRYRHQGIPVGLVKQIGSQVLCGLDYLHAKCGIIHTDLKPENVLVVVDVDQVAQDLGLESESAMKSRFLERSLSDVTLADDETLASLNSNAAGAKLLAVGQGSAGSSLGTHQPTPSNPSSSATSAKPTDSPVIPRKRAYSSRSATGFIDVKIADLGNACWVDHHFTNDIQTRQYRCPEVILGAPWGPSADIWSMGCMLFELITGDYLFDPQAGERFTKDDDHIAQIIELVGPFPRHLALRGKYSHELFTRKGELRNIHRLKMWPLPSVLNDKYHFSRTDAEFLASFLVPMIDIDPEKRITPARALAHRWLDGYRTGERPCDAGEPVLADEPVTKAKVQAAKPSNGATVQA</sequence>
<comment type="caution">
    <text evidence="13">The sequence shown here is derived from an EMBL/GenBank/DDBJ whole genome shotgun (WGS) entry which is preliminary data.</text>
</comment>
<dbReference type="GO" id="GO:0004674">
    <property type="term" value="F:protein serine/threonine kinase activity"/>
    <property type="evidence" value="ECO:0007669"/>
    <property type="project" value="UniProtKB-KW"/>
</dbReference>
<feature type="region of interest" description="Disordered" evidence="11">
    <location>
        <begin position="243"/>
        <end position="277"/>
    </location>
</feature>
<evidence type="ECO:0000256" key="3">
    <source>
        <dbReference type="ARBA" id="ARBA00022679"/>
    </source>
</evidence>
<dbReference type="Proteomes" id="UP000193411">
    <property type="component" value="Unassembled WGS sequence"/>
</dbReference>
<evidence type="ECO:0000256" key="5">
    <source>
        <dbReference type="ARBA" id="ARBA00022777"/>
    </source>
</evidence>
<evidence type="ECO:0000256" key="1">
    <source>
        <dbReference type="ARBA" id="ARBA00012513"/>
    </source>
</evidence>
<dbReference type="OrthoDB" id="2649at2759"/>
<evidence type="ECO:0000256" key="11">
    <source>
        <dbReference type="SAM" id="MobiDB-lite"/>
    </source>
</evidence>
<keyword evidence="5 13" id="KW-0418">Kinase</keyword>
<dbReference type="SMART" id="SM00220">
    <property type="entry name" value="S_TKc"/>
    <property type="match status" value="1"/>
</dbReference>
<keyword evidence="6 9" id="KW-0067">ATP-binding</keyword>
<gene>
    <name evidence="13" type="ORF">BCR44DRAFT_1390818</name>
</gene>
<feature type="region of interest" description="Disordered" evidence="11">
    <location>
        <begin position="1"/>
        <end position="23"/>
    </location>
</feature>
<feature type="binding site" evidence="9">
    <location>
        <position position="73"/>
    </location>
    <ligand>
        <name>ATP</name>
        <dbReference type="ChEBI" id="CHEBI:30616"/>
    </ligand>
</feature>
<dbReference type="PROSITE" id="PS50011">
    <property type="entry name" value="PROTEIN_KINASE_DOM"/>
    <property type="match status" value="1"/>
</dbReference>
<dbReference type="GO" id="GO:0005737">
    <property type="term" value="C:cytoplasm"/>
    <property type="evidence" value="ECO:0007669"/>
    <property type="project" value="TreeGrafter"/>
</dbReference>
<evidence type="ECO:0000256" key="7">
    <source>
        <dbReference type="ARBA" id="ARBA00047899"/>
    </source>
</evidence>
<dbReference type="CDD" id="cd14136">
    <property type="entry name" value="STKc_SRPK"/>
    <property type="match status" value="1"/>
</dbReference>
<dbReference type="InterPro" id="IPR011009">
    <property type="entry name" value="Kinase-like_dom_sf"/>
</dbReference>
<dbReference type="Pfam" id="PF00069">
    <property type="entry name" value="Pkinase"/>
    <property type="match status" value="2"/>
</dbReference>
<evidence type="ECO:0000313" key="14">
    <source>
        <dbReference type="Proteomes" id="UP000193411"/>
    </source>
</evidence>
<evidence type="ECO:0000256" key="4">
    <source>
        <dbReference type="ARBA" id="ARBA00022741"/>
    </source>
</evidence>
<dbReference type="SUPFAM" id="SSF56112">
    <property type="entry name" value="Protein kinase-like (PK-like)"/>
    <property type="match status" value="1"/>
</dbReference>
<dbReference type="InterPro" id="IPR051334">
    <property type="entry name" value="SRPK"/>
</dbReference>
<evidence type="ECO:0000256" key="6">
    <source>
        <dbReference type="ARBA" id="ARBA00022840"/>
    </source>
</evidence>
<dbReference type="PROSITE" id="PS00108">
    <property type="entry name" value="PROTEIN_KINASE_ST"/>
    <property type="match status" value="1"/>
</dbReference>
<organism evidence="13 14">
    <name type="scientific">Catenaria anguillulae PL171</name>
    <dbReference type="NCBI Taxonomy" id="765915"/>
    <lineage>
        <taxon>Eukaryota</taxon>
        <taxon>Fungi</taxon>
        <taxon>Fungi incertae sedis</taxon>
        <taxon>Blastocladiomycota</taxon>
        <taxon>Blastocladiomycetes</taxon>
        <taxon>Blastocladiales</taxon>
        <taxon>Catenariaceae</taxon>
        <taxon>Catenaria</taxon>
    </lineage>
</organism>
<keyword evidence="2 10" id="KW-0723">Serine/threonine-protein kinase</keyword>
<evidence type="ECO:0000256" key="10">
    <source>
        <dbReference type="RuleBase" id="RU000304"/>
    </source>
</evidence>
<evidence type="ECO:0000259" key="12">
    <source>
        <dbReference type="PROSITE" id="PS50011"/>
    </source>
</evidence>
<dbReference type="AlphaFoldDB" id="A0A1Y2HM11"/>
<dbReference type="InterPro" id="IPR000719">
    <property type="entry name" value="Prot_kinase_dom"/>
</dbReference>
<proteinExistence type="inferred from homology"/>
<dbReference type="PROSITE" id="PS00107">
    <property type="entry name" value="PROTEIN_KINASE_ATP"/>
    <property type="match status" value="1"/>
</dbReference>
<evidence type="ECO:0000256" key="8">
    <source>
        <dbReference type="ARBA" id="ARBA00048679"/>
    </source>
</evidence>
<comment type="catalytic activity">
    <reaction evidence="8">
        <text>L-seryl-[protein] + ATP = O-phospho-L-seryl-[protein] + ADP + H(+)</text>
        <dbReference type="Rhea" id="RHEA:17989"/>
        <dbReference type="Rhea" id="RHEA-COMP:9863"/>
        <dbReference type="Rhea" id="RHEA-COMP:11604"/>
        <dbReference type="ChEBI" id="CHEBI:15378"/>
        <dbReference type="ChEBI" id="CHEBI:29999"/>
        <dbReference type="ChEBI" id="CHEBI:30616"/>
        <dbReference type="ChEBI" id="CHEBI:83421"/>
        <dbReference type="ChEBI" id="CHEBI:456216"/>
        <dbReference type="EC" id="2.7.11.1"/>
    </reaction>
</comment>
<dbReference type="GO" id="GO:0005634">
    <property type="term" value="C:nucleus"/>
    <property type="evidence" value="ECO:0007669"/>
    <property type="project" value="TreeGrafter"/>
</dbReference>
<comment type="catalytic activity">
    <reaction evidence="7">
        <text>L-threonyl-[protein] + ATP = O-phospho-L-threonyl-[protein] + ADP + H(+)</text>
        <dbReference type="Rhea" id="RHEA:46608"/>
        <dbReference type="Rhea" id="RHEA-COMP:11060"/>
        <dbReference type="Rhea" id="RHEA-COMP:11605"/>
        <dbReference type="ChEBI" id="CHEBI:15378"/>
        <dbReference type="ChEBI" id="CHEBI:30013"/>
        <dbReference type="ChEBI" id="CHEBI:30616"/>
        <dbReference type="ChEBI" id="CHEBI:61977"/>
        <dbReference type="ChEBI" id="CHEBI:456216"/>
        <dbReference type="EC" id="2.7.11.1"/>
    </reaction>
</comment>
<dbReference type="PANTHER" id="PTHR47634">
    <property type="entry name" value="PROTEIN KINASE DOMAIN-CONTAINING PROTEIN-RELATED"/>
    <property type="match status" value="1"/>
</dbReference>
<dbReference type="Gene3D" id="3.30.200.20">
    <property type="entry name" value="Phosphorylase Kinase, domain 1"/>
    <property type="match status" value="1"/>
</dbReference>
<dbReference type="GO" id="GO:0005524">
    <property type="term" value="F:ATP binding"/>
    <property type="evidence" value="ECO:0007669"/>
    <property type="project" value="UniProtKB-UniRule"/>
</dbReference>
<evidence type="ECO:0000313" key="13">
    <source>
        <dbReference type="EMBL" id="ORZ34132.1"/>
    </source>
</evidence>
<keyword evidence="4 9" id="KW-0547">Nucleotide-binding</keyword>
<dbReference type="GO" id="GO:0050684">
    <property type="term" value="P:regulation of mRNA processing"/>
    <property type="evidence" value="ECO:0007669"/>
    <property type="project" value="TreeGrafter"/>
</dbReference>
<dbReference type="PANTHER" id="PTHR47634:SF9">
    <property type="entry name" value="PROTEIN KINASE DOMAIN-CONTAINING PROTEIN-RELATED"/>
    <property type="match status" value="1"/>
</dbReference>
<dbReference type="EMBL" id="MCFL01000031">
    <property type="protein sequence ID" value="ORZ34132.1"/>
    <property type="molecule type" value="Genomic_DNA"/>
</dbReference>